<evidence type="ECO:0008006" key="4">
    <source>
        <dbReference type="Google" id="ProtNLM"/>
    </source>
</evidence>
<keyword evidence="1" id="KW-0472">Membrane</keyword>
<feature type="transmembrane region" description="Helical" evidence="1">
    <location>
        <begin position="118"/>
        <end position="137"/>
    </location>
</feature>
<protein>
    <recommendedName>
        <fullName evidence="4">Facilitated glucose transporter</fullName>
    </recommendedName>
</protein>
<feature type="transmembrane region" description="Helical" evidence="1">
    <location>
        <begin position="88"/>
        <end position="106"/>
    </location>
</feature>
<dbReference type="EMBL" id="OY726397">
    <property type="protein sequence ID" value="CAJ1498250.1"/>
    <property type="molecule type" value="Genomic_DNA"/>
</dbReference>
<feature type="transmembrane region" description="Helical" evidence="1">
    <location>
        <begin position="29"/>
        <end position="49"/>
    </location>
</feature>
<sequence length="157" mass="16226">MGRGVAGRTARQRPDLIDRRGLDSAARPVILGLLAIDGIICAVMAALFLPSYIGAIPFPVSALIAGVVNLALVWAAAQWTSETRLAALPLWTWLGTVAVLTFGGPGGDVMFGGSGLRAFYPILLIVVGAGPSAWLLLRDGAVTAPPRADRAAGNSPR</sequence>
<evidence type="ECO:0000256" key="1">
    <source>
        <dbReference type="SAM" id="Phobius"/>
    </source>
</evidence>
<evidence type="ECO:0000313" key="2">
    <source>
        <dbReference type="EMBL" id="CAJ1498250.1"/>
    </source>
</evidence>
<accession>A0ABM9LFV1</accession>
<keyword evidence="3" id="KW-1185">Reference proteome</keyword>
<keyword evidence="1" id="KW-0812">Transmembrane</keyword>
<reference evidence="2 3" key="1">
    <citation type="submission" date="2023-08" db="EMBL/GenBank/DDBJ databases">
        <authorList>
            <person name="Folkvardsen B D."/>
            <person name="Norman A."/>
        </authorList>
    </citation>
    <scope>NUCLEOTIDE SEQUENCE [LARGE SCALE GENOMIC DNA]</scope>
    <source>
        <strain evidence="2 3">Mu0053</strain>
    </source>
</reference>
<dbReference type="RefSeq" id="WP_373693451.1">
    <property type="nucleotide sequence ID" value="NZ_OY726397.1"/>
</dbReference>
<proteinExistence type="predicted"/>
<dbReference type="Proteomes" id="UP001190465">
    <property type="component" value="Chromosome"/>
</dbReference>
<organism evidence="2 3">
    <name type="scientific">[Mycobacterium] burgundiense</name>
    <dbReference type="NCBI Taxonomy" id="3064286"/>
    <lineage>
        <taxon>Bacteria</taxon>
        <taxon>Bacillati</taxon>
        <taxon>Actinomycetota</taxon>
        <taxon>Actinomycetes</taxon>
        <taxon>Mycobacteriales</taxon>
        <taxon>Mycobacteriaceae</taxon>
        <taxon>Mycolicibacterium</taxon>
    </lineage>
</organism>
<feature type="transmembrane region" description="Helical" evidence="1">
    <location>
        <begin position="55"/>
        <end position="76"/>
    </location>
</feature>
<keyword evidence="1" id="KW-1133">Transmembrane helix</keyword>
<gene>
    <name evidence="2" type="ORF">MU0053_001111</name>
</gene>
<evidence type="ECO:0000313" key="3">
    <source>
        <dbReference type="Proteomes" id="UP001190465"/>
    </source>
</evidence>
<name>A0ABM9LFV1_9MYCO</name>